<dbReference type="Gene3D" id="3.40.50.300">
    <property type="entry name" value="P-loop containing nucleotide triphosphate hydrolases"/>
    <property type="match status" value="1"/>
</dbReference>
<protein>
    <submittedName>
        <fullName evidence="3">DNA replication protein DnaC</fullName>
    </submittedName>
</protein>
<dbReference type="Pfam" id="PF01695">
    <property type="entry name" value="IstB_IS21"/>
    <property type="match status" value="1"/>
</dbReference>
<dbReference type="SUPFAM" id="SSF52540">
    <property type="entry name" value="P-loop containing nucleoside triphosphate hydrolases"/>
    <property type="match status" value="1"/>
</dbReference>
<sequence>MTGMLSKSASSGADKCPHCGCKMRRMTTVKVRGKEYPWGPLVCDCEGFKVAQDRREAERKAREEAEERERQRERIEQLFRTSGLPARWRNRTFEAFQVTDSNREAFEVAKQYADWFDPVEGRGLLLTGTVGTGKTHLAAAIAMELIARGHWVVFGTITSLLQDIRRTYDEHARETEADVLRRLKRCALLIIDDLGKENVSPWVKQTVFDVVNARYEDNKALIVTTNLSLPVIRQRYNADPQNPNDTVSVGDALVDRILEMCKGVRMVGESWRKRSVL</sequence>
<evidence type="ECO:0000259" key="2">
    <source>
        <dbReference type="SMART" id="SM00382"/>
    </source>
</evidence>
<dbReference type="Proteomes" id="UP000183508">
    <property type="component" value="Unassembled WGS sequence"/>
</dbReference>
<gene>
    <name evidence="3" type="ORF">SAMN05421543_106124</name>
</gene>
<keyword evidence="4" id="KW-1185">Reference proteome</keyword>
<keyword evidence="1" id="KW-0175">Coiled coil</keyword>
<dbReference type="EMBL" id="FPBV01000006">
    <property type="protein sequence ID" value="SFU70487.1"/>
    <property type="molecule type" value="Genomic_DNA"/>
</dbReference>
<evidence type="ECO:0000256" key="1">
    <source>
        <dbReference type="SAM" id="Coils"/>
    </source>
</evidence>
<dbReference type="CDD" id="cd00009">
    <property type="entry name" value="AAA"/>
    <property type="match status" value="1"/>
</dbReference>
<dbReference type="AlphaFoldDB" id="A0A1I7IC35"/>
<dbReference type="PANTHER" id="PTHR30050:SF4">
    <property type="entry name" value="ATP-BINDING PROTEIN RV3427C IN INSERTION SEQUENCE-RELATED"/>
    <property type="match status" value="1"/>
</dbReference>
<organism evidence="3 4">
    <name type="scientific">Alicyclobacillus macrosporangiidus</name>
    <dbReference type="NCBI Taxonomy" id="392015"/>
    <lineage>
        <taxon>Bacteria</taxon>
        <taxon>Bacillati</taxon>
        <taxon>Bacillota</taxon>
        <taxon>Bacilli</taxon>
        <taxon>Bacillales</taxon>
        <taxon>Alicyclobacillaceae</taxon>
        <taxon>Alicyclobacillus</taxon>
    </lineage>
</organism>
<dbReference type="GO" id="GO:0005524">
    <property type="term" value="F:ATP binding"/>
    <property type="evidence" value="ECO:0007669"/>
    <property type="project" value="InterPro"/>
</dbReference>
<dbReference type="GO" id="GO:0006260">
    <property type="term" value="P:DNA replication"/>
    <property type="evidence" value="ECO:0007669"/>
    <property type="project" value="TreeGrafter"/>
</dbReference>
<dbReference type="InterPro" id="IPR027417">
    <property type="entry name" value="P-loop_NTPase"/>
</dbReference>
<accession>A0A1I7IC35</accession>
<evidence type="ECO:0000313" key="4">
    <source>
        <dbReference type="Proteomes" id="UP000183508"/>
    </source>
</evidence>
<proteinExistence type="predicted"/>
<dbReference type="PANTHER" id="PTHR30050">
    <property type="entry name" value="CHROMOSOMAL REPLICATION INITIATOR PROTEIN DNAA"/>
    <property type="match status" value="1"/>
</dbReference>
<evidence type="ECO:0000313" key="3">
    <source>
        <dbReference type="EMBL" id="SFU70487.1"/>
    </source>
</evidence>
<dbReference type="SMART" id="SM00382">
    <property type="entry name" value="AAA"/>
    <property type="match status" value="1"/>
</dbReference>
<reference evidence="4" key="1">
    <citation type="submission" date="2016-10" db="EMBL/GenBank/DDBJ databases">
        <authorList>
            <person name="Varghese N."/>
        </authorList>
    </citation>
    <scope>NUCLEOTIDE SEQUENCE [LARGE SCALE GENOMIC DNA]</scope>
    <source>
        <strain evidence="4">DSM 17980</strain>
    </source>
</reference>
<name>A0A1I7IC35_9BACL</name>
<dbReference type="NCBIfam" id="NF005992">
    <property type="entry name" value="PRK08116.1"/>
    <property type="match status" value="1"/>
</dbReference>
<feature type="coiled-coil region" evidence="1">
    <location>
        <begin position="48"/>
        <end position="81"/>
    </location>
</feature>
<feature type="domain" description="AAA+ ATPase" evidence="2">
    <location>
        <begin position="120"/>
        <end position="264"/>
    </location>
</feature>
<dbReference type="InterPro" id="IPR003593">
    <property type="entry name" value="AAA+_ATPase"/>
</dbReference>
<dbReference type="STRING" id="392015.SAMN05421543_106124"/>
<dbReference type="InterPro" id="IPR002611">
    <property type="entry name" value="IstB_ATP-bd"/>
</dbReference>